<name>A0A916YZF2_9SPHN</name>
<evidence type="ECO:0008006" key="3">
    <source>
        <dbReference type="Google" id="ProtNLM"/>
    </source>
</evidence>
<dbReference type="PANTHER" id="PTHR39456:SF1">
    <property type="entry name" value="METAL-DEPENDENT HYDROLASE"/>
    <property type="match status" value="1"/>
</dbReference>
<protein>
    <recommendedName>
        <fullName evidence="3">Metal-dependent hydrolase</fullName>
    </recommendedName>
</protein>
<evidence type="ECO:0000313" key="1">
    <source>
        <dbReference type="EMBL" id="GGD68622.1"/>
    </source>
</evidence>
<dbReference type="AlphaFoldDB" id="A0A916YZF2"/>
<dbReference type="PANTHER" id="PTHR39456">
    <property type="entry name" value="METAL-DEPENDENT HYDROLASE"/>
    <property type="match status" value="1"/>
</dbReference>
<accession>A0A916YZF2</accession>
<dbReference type="Pfam" id="PF10118">
    <property type="entry name" value="Metal_hydrol"/>
    <property type="match status" value="1"/>
</dbReference>
<proteinExistence type="predicted"/>
<reference evidence="1" key="2">
    <citation type="submission" date="2020-09" db="EMBL/GenBank/DDBJ databases">
        <authorList>
            <person name="Sun Q."/>
            <person name="Zhou Y."/>
        </authorList>
    </citation>
    <scope>NUCLEOTIDE SEQUENCE</scope>
    <source>
        <strain evidence="1">CGMCC 1.15360</strain>
    </source>
</reference>
<gene>
    <name evidence="1" type="ORF">GCM10010990_17700</name>
</gene>
<sequence>MDGNPWATAIFNSLSISFPRGEAFFIDSVRSFREGAPDGLSGDIRAFIAQEVNHSREHVAFNRMVGDAGYDVAPLDKDVEDALAVTRGRPPIVNLAATIALEHFTAMFAHQLLKDPAFLKGADPEQAALWRWHAVEEIEHKAVAYDTFLHATRDFGAWKRWKLRAIMMLVATQRFVHFRYRGALLLLAQDGITGWRAHAGLLRELLVRPGIARRILPHWIGYFRPGFHPWKLDDRYLIENGEADAAA</sequence>
<organism evidence="1 2">
    <name type="scientific">Croceicoccus mobilis</name>
    <dbReference type="NCBI Taxonomy" id="1703339"/>
    <lineage>
        <taxon>Bacteria</taxon>
        <taxon>Pseudomonadati</taxon>
        <taxon>Pseudomonadota</taxon>
        <taxon>Alphaproteobacteria</taxon>
        <taxon>Sphingomonadales</taxon>
        <taxon>Erythrobacteraceae</taxon>
        <taxon>Croceicoccus</taxon>
    </lineage>
</organism>
<dbReference type="EMBL" id="BMIP01000003">
    <property type="protein sequence ID" value="GGD68622.1"/>
    <property type="molecule type" value="Genomic_DNA"/>
</dbReference>
<comment type="caution">
    <text evidence="1">The sequence shown here is derived from an EMBL/GenBank/DDBJ whole genome shotgun (WGS) entry which is preliminary data.</text>
</comment>
<dbReference type="Proteomes" id="UP000612349">
    <property type="component" value="Unassembled WGS sequence"/>
</dbReference>
<evidence type="ECO:0000313" key="2">
    <source>
        <dbReference type="Proteomes" id="UP000612349"/>
    </source>
</evidence>
<dbReference type="InterPro" id="IPR016516">
    <property type="entry name" value="UCP07580"/>
</dbReference>
<reference evidence="1" key="1">
    <citation type="journal article" date="2014" name="Int. J. Syst. Evol. Microbiol.">
        <title>Complete genome sequence of Corynebacterium casei LMG S-19264T (=DSM 44701T), isolated from a smear-ripened cheese.</title>
        <authorList>
            <consortium name="US DOE Joint Genome Institute (JGI-PGF)"/>
            <person name="Walter F."/>
            <person name="Albersmeier A."/>
            <person name="Kalinowski J."/>
            <person name="Ruckert C."/>
        </authorList>
    </citation>
    <scope>NUCLEOTIDE SEQUENCE</scope>
    <source>
        <strain evidence="1">CGMCC 1.15360</strain>
    </source>
</reference>
<keyword evidence="2" id="KW-1185">Reference proteome</keyword>